<dbReference type="EMBL" id="SDEE01000471">
    <property type="protein sequence ID" value="RXW16136.1"/>
    <property type="molecule type" value="Genomic_DNA"/>
</dbReference>
<feature type="compositionally biased region" description="Acidic residues" evidence="1">
    <location>
        <begin position="349"/>
        <end position="368"/>
    </location>
</feature>
<organism evidence="2 3">
    <name type="scientific">Candolleomyces aberdarensis</name>
    <dbReference type="NCBI Taxonomy" id="2316362"/>
    <lineage>
        <taxon>Eukaryota</taxon>
        <taxon>Fungi</taxon>
        <taxon>Dikarya</taxon>
        <taxon>Basidiomycota</taxon>
        <taxon>Agaricomycotina</taxon>
        <taxon>Agaricomycetes</taxon>
        <taxon>Agaricomycetidae</taxon>
        <taxon>Agaricales</taxon>
        <taxon>Agaricineae</taxon>
        <taxon>Psathyrellaceae</taxon>
        <taxon>Candolleomyces</taxon>
    </lineage>
</organism>
<evidence type="ECO:0000256" key="1">
    <source>
        <dbReference type="SAM" id="MobiDB-lite"/>
    </source>
</evidence>
<accession>A0A4Q2DBK9</accession>
<protein>
    <submittedName>
        <fullName evidence="2">Uncharacterized protein</fullName>
    </submittedName>
</protein>
<dbReference type="Proteomes" id="UP000290288">
    <property type="component" value="Unassembled WGS sequence"/>
</dbReference>
<sequence length="784" mass="87769">ITVPRDKASAHKRSHKPEGKMEQVTLQTIFVSGAGNRTKLLVPIASHIPTRVEEDLGSFATLLSQVDREHSMPQPLAIRWGNLKMNPLPNSDDTWHSVISSKLPDVRNPKVRTIYSHLQLLYSAYHELCDCAEAYAGRLHPSALRDKQTNFRLKFGILKETTSKTYSRFVEHMLRFIVQGTILEEISGEPILFATDKQRTLFRVLVSQLETNSPKKADIQQLIYTIGVSLLETTLPEEMGISSVIEQSIAVKYITSSPQSRRIPAIKNEISKARRFFAIVFFYKCYLLDRSKEEMKNGVREMDGDVIKGNGNREKSDGEREGDNGNHGDDNGDYGDDDANFWDDHGDGDGYDEDGSDNEDDDGEDNDRDVEFGDQHGESESARISQASSFEDYQGLPEQQVLETTVAETVDFVAQDQLRFYCEYLNPKANHNSCAARLYDLWGAVEECAKIEPPAVNVSWTAGLSSFSIADGQGHIITKPTQFSDLQKTSQAAATEPLRMLQTLLLYSEERLTQIFRELMDNDDPFSSDRNRSIFEKTCQQLSQRLSTSGLSLSRCNNAGLTIAVDEGHAFLASTYKLLVSLLVGIAYTSGIPPRGFQIERLRYKKKDNEKTNIILRASSESGHRVFIAFPNAKQHKSAYNVAWLLPPNLGMALVLYLGIIRPIEIQLLENIQAHRGKLALLESHIFAAPTTSSEDSAKFGCAKLYVEEILGREALRMNCRVLRQLMTSLLRMKNPQFHGNSSETALDHSQPVLTAKQGSCDPELVLNHAVELLAWRLAGDTAS</sequence>
<comment type="caution">
    <text evidence="2">The sequence shown here is derived from an EMBL/GenBank/DDBJ whole genome shotgun (WGS) entry which is preliminary data.</text>
</comment>
<feature type="region of interest" description="Disordered" evidence="1">
    <location>
        <begin position="1"/>
        <end position="20"/>
    </location>
</feature>
<proteinExistence type="predicted"/>
<evidence type="ECO:0000313" key="3">
    <source>
        <dbReference type="Proteomes" id="UP000290288"/>
    </source>
</evidence>
<feature type="non-terminal residue" evidence="2">
    <location>
        <position position="1"/>
    </location>
</feature>
<dbReference type="AlphaFoldDB" id="A0A4Q2DBK9"/>
<feature type="compositionally biased region" description="Basic and acidic residues" evidence="1">
    <location>
        <begin position="301"/>
        <end position="330"/>
    </location>
</feature>
<gene>
    <name evidence="2" type="ORF">EST38_g9718</name>
</gene>
<name>A0A4Q2DBK9_9AGAR</name>
<evidence type="ECO:0000313" key="2">
    <source>
        <dbReference type="EMBL" id="RXW16136.1"/>
    </source>
</evidence>
<dbReference type="OrthoDB" id="3052243at2759"/>
<feature type="compositionally biased region" description="Basic and acidic residues" evidence="1">
    <location>
        <begin position="369"/>
        <end position="381"/>
    </location>
</feature>
<feature type="region of interest" description="Disordered" evidence="1">
    <location>
        <begin position="301"/>
        <end position="386"/>
    </location>
</feature>
<keyword evidence="3" id="KW-1185">Reference proteome</keyword>
<reference evidence="2 3" key="1">
    <citation type="submission" date="2019-01" db="EMBL/GenBank/DDBJ databases">
        <title>Draft genome sequence of Psathyrella aberdarensis IHI B618.</title>
        <authorList>
            <person name="Buettner E."/>
            <person name="Kellner H."/>
        </authorList>
    </citation>
    <scope>NUCLEOTIDE SEQUENCE [LARGE SCALE GENOMIC DNA]</scope>
    <source>
        <strain evidence="2 3">IHI B618</strain>
    </source>
</reference>
<feature type="compositionally biased region" description="Acidic residues" evidence="1">
    <location>
        <begin position="331"/>
        <end position="341"/>
    </location>
</feature>